<gene>
    <name evidence="2" type="ORF">HELGO_WM12994</name>
</gene>
<feature type="compositionally biased region" description="Polar residues" evidence="1">
    <location>
        <begin position="276"/>
        <end position="287"/>
    </location>
</feature>
<protein>
    <submittedName>
        <fullName evidence="2">Uncharacterized protein</fullName>
    </submittedName>
</protein>
<proteinExistence type="predicted"/>
<reference evidence="2" key="1">
    <citation type="submission" date="2020-01" db="EMBL/GenBank/DDBJ databases">
        <authorList>
            <person name="Meier V. D."/>
            <person name="Meier V D."/>
        </authorList>
    </citation>
    <scope>NUCLEOTIDE SEQUENCE</scope>
    <source>
        <strain evidence="2">HLG_WM_MAG_05</strain>
    </source>
</reference>
<feature type="region of interest" description="Disordered" evidence="1">
    <location>
        <begin position="267"/>
        <end position="298"/>
    </location>
</feature>
<accession>A0A6S6SVG2</accession>
<sequence>MSIVFVLLIDGAGAWLTGVSGAKYYTENKAIQTEEYRNIEAGKQNDNLLVQAYQSDLKAYEQREADYRALCEANLASRKWRDSVTKNMNNWYKKNPRLTAPKFASSGDINKEFNSIKEDNKSFLDEYLHYIIFVVLLLLTGLLQYLTISEIKEDYEDLEDSLTANRISNLQTALATAQDIEEQHEKTTFENKEDMQRKKNEQLRDMDGIADKREIVFNAKAISNGNLGLQRIASNSNAYVPTDEAKAGYVVNPFGDEGNNNVSVKRSRYNEEQEKSPQSNQPLNESVITDRKDSEPLNGAVITKPLTDELKSPISPLFTPQEKELINILWNNGTIKRNKPLISRDEVLKIIGDTKNNTTALRDLYKKLTEHDYAFRKVGYFAKTENPLQQHNKNYDFNLGEYQ</sequence>
<organism evidence="2">
    <name type="scientific">uncultured Sulfurovum sp</name>
    <dbReference type="NCBI Taxonomy" id="269237"/>
    <lineage>
        <taxon>Bacteria</taxon>
        <taxon>Pseudomonadati</taxon>
        <taxon>Campylobacterota</taxon>
        <taxon>Epsilonproteobacteria</taxon>
        <taxon>Campylobacterales</taxon>
        <taxon>Sulfurovaceae</taxon>
        <taxon>Sulfurovum</taxon>
        <taxon>environmental samples</taxon>
    </lineage>
</organism>
<dbReference type="EMBL" id="CACVAU010000025">
    <property type="protein sequence ID" value="CAA6806998.1"/>
    <property type="molecule type" value="Genomic_DNA"/>
</dbReference>
<dbReference type="AlphaFoldDB" id="A0A6S6SVG2"/>
<name>A0A6S6SVG2_9BACT</name>
<evidence type="ECO:0000256" key="1">
    <source>
        <dbReference type="SAM" id="MobiDB-lite"/>
    </source>
</evidence>
<evidence type="ECO:0000313" key="2">
    <source>
        <dbReference type="EMBL" id="CAA6806998.1"/>
    </source>
</evidence>